<proteinExistence type="predicted"/>
<dbReference type="STRING" id="7232.A0A484BGJ1"/>
<dbReference type="EMBL" id="LSRL02000037">
    <property type="protein sequence ID" value="TDG47986.1"/>
    <property type="molecule type" value="Genomic_DNA"/>
</dbReference>
<gene>
    <name evidence="2" type="ORF">AWZ03_005604</name>
</gene>
<evidence type="ECO:0000256" key="1">
    <source>
        <dbReference type="SAM" id="MobiDB-lite"/>
    </source>
</evidence>
<evidence type="ECO:0000313" key="3">
    <source>
        <dbReference type="Proteomes" id="UP000295192"/>
    </source>
</evidence>
<dbReference type="Proteomes" id="UP000295192">
    <property type="component" value="Unassembled WGS sequence"/>
</dbReference>
<feature type="region of interest" description="Disordered" evidence="1">
    <location>
        <begin position="1"/>
        <end position="33"/>
    </location>
</feature>
<name>A0A484BGJ1_DRONA</name>
<comment type="caution">
    <text evidence="2">The sequence shown here is derived from an EMBL/GenBank/DDBJ whole genome shotgun (WGS) entry which is preliminary data.</text>
</comment>
<evidence type="ECO:0000313" key="2">
    <source>
        <dbReference type="EMBL" id="TDG47986.1"/>
    </source>
</evidence>
<sequence length="142" mass="15099">MASLKPNTLHVDNLSPRQRSLSSGLSSACSSGSVSPVPIIPIISISRDGEESETESEIETEPARIFHRRMSTHSKRNTNLSKQHVSAQVSGAEVTCPAMQTHSDVHVYELDEKCQSSVGEGARSGGAANATLECLCLCLCSS</sequence>
<organism evidence="2 3">
    <name type="scientific">Drosophila navojoa</name>
    <name type="common">Fruit fly</name>
    <dbReference type="NCBI Taxonomy" id="7232"/>
    <lineage>
        <taxon>Eukaryota</taxon>
        <taxon>Metazoa</taxon>
        <taxon>Ecdysozoa</taxon>
        <taxon>Arthropoda</taxon>
        <taxon>Hexapoda</taxon>
        <taxon>Insecta</taxon>
        <taxon>Pterygota</taxon>
        <taxon>Neoptera</taxon>
        <taxon>Endopterygota</taxon>
        <taxon>Diptera</taxon>
        <taxon>Brachycera</taxon>
        <taxon>Muscomorpha</taxon>
        <taxon>Ephydroidea</taxon>
        <taxon>Drosophilidae</taxon>
        <taxon>Drosophila</taxon>
    </lineage>
</organism>
<feature type="compositionally biased region" description="Low complexity" evidence="1">
    <location>
        <begin position="15"/>
        <end position="33"/>
    </location>
</feature>
<keyword evidence="3" id="KW-1185">Reference proteome</keyword>
<accession>A0A484BGJ1</accession>
<reference evidence="2 3" key="1">
    <citation type="journal article" date="2019" name="J. Hered.">
        <title>An Improved Genome Assembly for Drosophila navojoa, the Basal Species in the mojavensis Cluster.</title>
        <authorList>
            <person name="Vanderlinde T."/>
            <person name="Dupim E.G."/>
            <person name="Nazario-Yepiz N.O."/>
            <person name="Carvalho A.B."/>
        </authorList>
    </citation>
    <scope>NUCLEOTIDE SEQUENCE [LARGE SCALE GENOMIC DNA]</scope>
    <source>
        <strain evidence="2">Navoj_Jal97</strain>
        <tissue evidence="2">Whole organism</tissue>
    </source>
</reference>
<dbReference type="AlphaFoldDB" id="A0A484BGJ1"/>
<protein>
    <submittedName>
        <fullName evidence="2">Uncharacterized protein</fullName>
    </submittedName>
</protein>